<keyword evidence="2" id="KW-1185">Reference proteome</keyword>
<dbReference type="RefSeq" id="WP_259860124.1">
    <property type="nucleotide sequence ID" value="NZ_BAAAST010000033.1"/>
</dbReference>
<gene>
    <name evidence="1" type="ORF">Dfulv_46130</name>
</gene>
<reference evidence="1" key="2">
    <citation type="submission" date="2022-09" db="EMBL/GenBank/DDBJ databases">
        <title>Biosynthetic gene clusters of Dactylosporangioum fulvum.</title>
        <authorList>
            <person name="Caradec T."/>
        </authorList>
    </citation>
    <scope>NUCLEOTIDE SEQUENCE</scope>
    <source>
        <strain evidence="1">NRRL B-16292</strain>
    </source>
</reference>
<dbReference type="Proteomes" id="UP001059617">
    <property type="component" value="Chromosome"/>
</dbReference>
<dbReference type="EMBL" id="CP073720">
    <property type="protein sequence ID" value="UWP82352.1"/>
    <property type="molecule type" value="Genomic_DNA"/>
</dbReference>
<proteinExistence type="predicted"/>
<evidence type="ECO:0000313" key="2">
    <source>
        <dbReference type="Proteomes" id="UP001059617"/>
    </source>
</evidence>
<protein>
    <submittedName>
        <fullName evidence="1">Uncharacterized protein</fullName>
    </submittedName>
</protein>
<accession>A0ABY5VXB0</accession>
<sequence length="140" mass="15431">MTIDDPWDPTDLSVLDRYLARTYPDSYAGLARTDDGSGVHIYRTTPSALDDEVRGHLRASVRFFPAEHTRSALERVAARVAADREYWRASGVRIAAIMVPHDGTRVEILSPHATAARAALLTRYGADLITVTLDDIVPLS</sequence>
<name>A0ABY5VXB0_9ACTN</name>
<organism evidence="1 2">
    <name type="scientific">Dactylosporangium fulvum</name>
    <dbReference type="NCBI Taxonomy" id="53359"/>
    <lineage>
        <taxon>Bacteria</taxon>
        <taxon>Bacillati</taxon>
        <taxon>Actinomycetota</taxon>
        <taxon>Actinomycetes</taxon>
        <taxon>Micromonosporales</taxon>
        <taxon>Micromonosporaceae</taxon>
        <taxon>Dactylosporangium</taxon>
    </lineage>
</organism>
<evidence type="ECO:0000313" key="1">
    <source>
        <dbReference type="EMBL" id="UWP82352.1"/>
    </source>
</evidence>
<reference evidence="1" key="1">
    <citation type="submission" date="2021-04" db="EMBL/GenBank/DDBJ databases">
        <authorList>
            <person name="Hartkoorn R.C."/>
            <person name="Beaudoing E."/>
            <person name="Hot D."/>
        </authorList>
    </citation>
    <scope>NUCLEOTIDE SEQUENCE</scope>
    <source>
        <strain evidence="1">NRRL B-16292</strain>
    </source>
</reference>